<dbReference type="GO" id="GO:0016020">
    <property type="term" value="C:membrane"/>
    <property type="evidence" value="ECO:0007669"/>
    <property type="project" value="UniProtKB-SubCell"/>
</dbReference>
<dbReference type="GO" id="GO:0005549">
    <property type="term" value="F:odorant binding"/>
    <property type="evidence" value="ECO:0007669"/>
    <property type="project" value="TreeGrafter"/>
</dbReference>
<evidence type="ECO:0000256" key="2">
    <source>
        <dbReference type="ARBA" id="ARBA00022692"/>
    </source>
</evidence>
<feature type="transmembrane region" description="Helical" evidence="5">
    <location>
        <begin position="58"/>
        <end position="81"/>
    </location>
</feature>
<dbReference type="AlphaFoldDB" id="A0AAY5JZ27"/>
<dbReference type="InterPro" id="IPR000276">
    <property type="entry name" value="GPCR_Rhodpsn"/>
</dbReference>
<feature type="transmembrane region" description="Helical" evidence="5">
    <location>
        <begin position="20"/>
        <end position="46"/>
    </location>
</feature>
<reference evidence="7 8" key="1">
    <citation type="submission" date="2020-02" db="EMBL/GenBank/DDBJ databases">
        <title>Esox lucius (northern pike) genome, fEsoLuc1, primary haplotype.</title>
        <authorList>
            <person name="Myers G."/>
            <person name="Karagic N."/>
            <person name="Meyer A."/>
            <person name="Pippel M."/>
            <person name="Reichard M."/>
            <person name="Winkler S."/>
            <person name="Tracey A."/>
            <person name="Sims Y."/>
            <person name="Howe K."/>
            <person name="Rhie A."/>
            <person name="Formenti G."/>
            <person name="Durbin R."/>
            <person name="Fedrigo O."/>
            <person name="Jarvis E.D."/>
        </authorList>
    </citation>
    <scope>NUCLEOTIDE SEQUENCE [LARGE SCALE GENOMIC DNA]</scope>
</reference>
<dbReference type="InterPro" id="IPR017452">
    <property type="entry name" value="GPCR_Rhodpsn_7TM"/>
</dbReference>
<dbReference type="SUPFAM" id="SSF81321">
    <property type="entry name" value="Family A G protein-coupled receptor-like"/>
    <property type="match status" value="1"/>
</dbReference>
<keyword evidence="4 5" id="KW-0472">Membrane</keyword>
<feature type="transmembrane region" description="Helical" evidence="5">
    <location>
        <begin position="136"/>
        <end position="161"/>
    </location>
</feature>
<reference evidence="7" key="2">
    <citation type="submission" date="2025-08" db="UniProtKB">
        <authorList>
            <consortium name="Ensembl"/>
        </authorList>
    </citation>
    <scope>IDENTIFICATION</scope>
</reference>
<evidence type="ECO:0000313" key="7">
    <source>
        <dbReference type="Ensembl" id="ENSELUP00000081813.1"/>
    </source>
</evidence>
<evidence type="ECO:0000259" key="6">
    <source>
        <dbReference type="PROSITE" id="PS50262"/>
    </source>
</evidence>
<evidence type="ECO:0000256" key="5">
    <source>
        <dbReference type="SAM" id="Phobius"/>
    </source>
</evidence>
<dbReference type="Gene3D" id="1.20.1070.10">
    <property type="entry name" value="Rhodopsin 7-helix transmembrane proteins"/>
    <property type="match status" value="1"/>
</dbReference>
<feature type="transmembrane region" description="Helical" evidence="5">
    <location>
        <begin position="87"/>
        <end position="115"/>
    </location>
</feature>
<dbReference type="Ensembl" id="ENSELUT00000089473.1">
    <property type="protein sequence ID" value="ENSELUP00000081813.1"/>
    <property type="gene ID" value="ENSELUG00000039305.1"/>
</dbReference>
<comment type="subcellular location">
    <subcellularLocation>
        <location evidence="1">Membrane</location>
    </subcellularLocation>
</comment>
<sequence>MQNTSKDSEGGLVLPTVIPVSVRMVIIQVLIAICLYVNSLMILTFFKKAVFFTNTRYIFFAHTLVCDSVYLALSDALLVMSFSRVSITGGLCIFLVVILGNLTIATPMTLTAMSLERYVAICMPLRHSELSTPMRAMYSILLIQALSSVNWIIMISIHFSAVSLKFYTNPLSCSVEQMIVFPWQRHLNSALYQLYFLVMSLVIAFTYVKIMGAARAASSERKTSTNKGLRTVILHGFQLLLCLIQFWCPLIESTVMKINMNLYIELRYFDYICFFLAARCLSPLVYGLRDRDFMVVLKYYALFGHSKVITFNMDKGSRGVLCVALWDSFVSIVKCACRLYFTHL</sequence>
<dbReference type="GeneTree" id="ENSGT00940000163324"/>
<dbReference type="GO" id="GO:0004930">
    <property type="term" value="F:G protein-coupled receptor activity"/>
    <property type="evidence" value="ECO:0007669"/>
    <property type="project" value="InterPro"/>
</dbReference>
<proteinExistence type="predicted"/>
<organism evidence="7 8">
    <name type="scientific">Esox lucius</name>
    <name type="common">Northern pike</name>
    <dbReference type="NCBI Taxonomy" id="8010"/>
    <lineage>
        <taxon>Eukaryota</taxon>
        <taxon>Metazoa</taxon>
        <taxon>Chordata</taxon>
        <taxon>Craniata</taxon>
        <taxon>Vertebrata</taxon>
        <taxon>Euteleostomi</taxon>
        <taxon>Actinopterygii</taxon>
        <taxon>Neopterygii</taxon>
        <taxon>Teleostei</taxon>
        <taxon>Protacanthopterygii</taxon>
        <taxon>Esociformes</taxon>
        <taxon>Esocidae</taxon>
        <taxon>Esox</taxon>
    </lineage>
</organism>
<dbReference type="PANTHER" id="PTHR26451:SF886">
    <property type="entry name" value="GROWTH HORMONE SECRETAGOGUE RECEPTOR TYPE 1-LIKE-RELATED"/>
    <property type="match status" value="1"/>
</dbReference>
<evidence type="ECO:0000313" key="8">
    <source>
        <dbReference type="Proteomes" id="UP000265140"/>
    </source>
</evidence>
<evidence type="ECO:0000256" key="1">
    <source>
        <dbReference type="ARBA" id="ARBA00004370"/>
    </source>
</evidence>
<name>A0AAY5JZ27_ESOLU</name>
<reference evidence="7" key="3">
    <citation type="submission" date="2025-09" db="UniProtKB">
        <authorList>
            <consortium name="Ensembl"/>
        </authorList>
    </citation>
    <scope>IDENTIFICATION</scope>
</reference>
<dbReference type="InterPro" id="IPR052921">
    <property type="entry name" value="GPCR1_Superfamily_Member"/>
</dbReference>
<feature type="transmembrane region" description="Helical" evidence="5">
    <location>
        <begin position="190"/>
        <end position="208"/>
    </location>
</feature>
<dbReference type="FunFam" id="1.20.1070.10:FF:000096">
    <property type="entry name" value="Odorant receptor 131-2"/>
    <property type="match status" value="1"/>
</dbReference>
<feature type="transmembrane region" description="Helical" evidence="5">
    <location>
        <begin position="229"/>
        <end position="248"/>
    </location>
</feature>
<dbReference type="PROSITE" id="PS50262">
    <property type="entry name" value="G_PROTEIN_RECEP_F1_2"/>
    <property type="match status" value="1"/>
</dbReference>
<dbReference type="Pfam" id="PF00001">
    <property type="entry name" value="7tm_1"/>
    <property type="match status" value="1"/>
</dbReference>
<keyword evidence="3 5" id="KW-1133">Transmembrane helix</keyword>
<accession>A0AAY5JZ27</accession>
<evidence type="ECO:0000256" key="4">
    <source>
        <dbReference type="ARBA" id="ARBA00023136"/>
    </source>
</evidence>
<keyword evidence="8" id="KW-1185">Reference proteome</keyword>
<dbReference type="PRINTS" id="PR00237">
    <property type="entry name" value="GPCRRHODOPSN"/>
</dbReference>
<keyword evidence="2 5" id="KW-0812">Transmembrane</keyword>
<feature type="transmembrane region" description="Helical" evidence="5">
    <location>
        <begin position="268"/>
        <end position="288"/>
    </location>
</feature>
<dbReference type="Proteomes" id="UP000265140">
    <property type="component" value="Chromosome 1"/>
</dbReference>
<protein>
    <recommendedName>
        <fullName evidence="6">G-protein coupled receptors family 1 profile domain-containing protein</fullName>
    </recommendedName>
</protein>
<dbReference type="PANTHER" id="PTHR26451">
    <property type="entry name" value="G_PROTEIN_RECEP_F1_2 DOMAIN-CONTAINING PROTEIN"/>
    <property type="match status" value="1"/>
</dbReference>
<feature type="domain" description="G-protein coupled receptors family 1 profile" evidence="6">
    <location>
        <begin position="37"/>
        <end position="286"/>
    </location>
</feature>
<evidence type="ECO:0000256" key="3">
    <source>
        <dbReference type="ARBA" id="ARBA00022989"/>
    </source>
</evidence>
<dbReference type="GO" id="GO:0004984">
    <property type="term" value="F:olfactory receptor activity"/>
    <property type="evidence" value="ECO:0007669"/>
    <property type="project" value="TreeGrafter"/>
</dbReference>